<evidence type="ECO:0000313" key="2">
    <source>
        <dbReference type="EMBL" id="MCF8714090.1"/>
    </source>
</evidence>
<feature type="chain" id="PRO_5047528584" evidence="1">
    <location>
        <begin position="22"/>
        <end position="257"/>
    </location>
</feature>
<evidence type="ECO:0000313" key="3">
    <source>
        <dbReference type="Proteomes" id="UP000829517"/>
    </source>
</evidence>
<proteinExistence type="predicted"/>
<dbReference type="GO" id="GO:0008237">
    <property type="term" value="F:metallopeptidase activity"/>
    <property type="evidence" value="ECO:0007669"/>
    <property type="project" value="UniProtKB-KW"/>
</dbReference>
<keyword evidence="1" id="KW-0732">Signal</keyword>
<comment type="caution">
    <text evidence="2">The sequence shown here is derived from an EMBL/GenBank/DDBJ whole genome shotgun (WGS) entry which is preliminary data.</text>
</comment>
<name>A0ABS9J170_9FLAO</name>
<dbReference type="RefSeq" id="WP_236958034.1">
    <property type="nucleotide sequence ID" value="NZ_JAETXX010000001.1"/>
</dbReference>
<keyword evidence="3" id="KW-1185">Reference proteome</keyword>
<organism evidence="2 3">
    <name type="scientific">Joostella atrarenae</name>
    <dbReference type="NCBI Taxonomy" id="679257"/>
    <lineage>
        <taxon>Bacteria</taxon>
        <taxon>Pseudomonadati</taxon>
        <taxon>Bacteroidota</taxon>
        <taxon>Flavobacteriia</taxon>
        <taxon>Flavobacteriales</taxon>
        <taxon>Flavobacteriaceae</taxon>
        <taxon>Joostella</taxon>
    </lineage>
</organism>
<dbReference type="EMBL" id="JAETXX010000001">
    <property type="protein sequence ID" value="MCF8714090.1"/>
    <property type="molecule type" value="Genomic_DNA"/>
</dbReference>
<sequence length="257" mass="28852">MLKIILRLFLVTIFLFFTACSKDDDSQNANNFMAANRLSTGDSAKDFLTEDNFTDLVIEVVYVEGYQPSQMALNNLVSFINQRCYKSGGVEINMRSIESPGEEIYDINEVDDLEKEIRSQYTSGNRLALFAFFLDGKYDADTEESLVLGVAYRNTSFVIFEETIQSLSDGIAEPSRVLLESTVFRHEFSHLLGLVDLGSDMQTDHLDEENGHHCDVESCLMNYKVESGLNIRGMVSEENIAQLDSQCLADLRANGGK</sequence>
<dbReference type="SUPFAM" id="SSF55486">
    <property type="entry name" value="Metalloproteases ('zincins'), catalytic domain"/>
    <property type="match status" value="1"/>
</dbReference>
<gene>
    <name evidence="2" type="ORF">JM658_04545</name>
</gene>
<reference evidence="2 3" key="1">
    <citation type="submission" date="2021-01" db="EMBL/GenBank/DDBJ databases">
        <title>Genome sequencing of Joostella atrarenae M1-2 (= KCTC 23194).</title>
        <authorList>
            <person name="Zakaria M.R."/>
            <person name="Lam M.Q."/>
            <person name="Chong C.S."/>
        </authorList>
    </citation>
    <scope>NUCLEOTIDE SEQUENCE [LARGE SCALE GENOMIC DNA]</scope>
    <source>
        <strain evidence="2 3">M1-2</strain>
    </source>
</reference>
<keyword evidence="2" id="KW-0645">Protease</keyword>
<dbReference type="PROSITE" id="PS51257">
    <property type="entry name" value="PROKAR_LIPOPROTEIN"/>
    <property type="match status" value="1"/>
</dbReference>
<evidence type="ECO:0000256" key="1">
    <source>
        <dbReference type="SAM" id="SignalP"/>
    </source>
</evidence>
<keyword evidence="2" id="KW-0482">Metalloprotease</keyword>
<accession>A0ABS9J170</accession>
<feature type="signal peptide" evidence="1">
    <location>
        <begin position="1"/>
        <end position="21"/>
    </location>
</feature>
<protein>
    <submittedName>
        <fullName evidence="2">Membrane metalloprotease</fullName>
    </submittedName>
</protein>
<keyword evidence="2" id="KW-0378">Hydrolase</keyword>
<dbReference type="Proteomes" id="UP000829517">
    <property type="component" value="Unassembled WGS sequence"/>
</dbReference>